<dbReference type="GeneID" id="36830762"/>
<dbReference type="EMBL" id="CP029289">
    <property type="protein sequence ID" value="AWR93456.1"/>
    <property type="molecule type" value="Genomic_DNA"/>
</dbReference>
<dbReference type="KEGG" id="abri:DFR85_01360"/>
<keyword evidence="2" id="KW-1185">Reference proteome</keyword>
<dbReference type="Proteomes" id="UP000248044">
    <property type="component" value="Chromosome"/>
</dbReference>
<name>A0A2U9IBQ2_9CREN</name>
<sequence>MYPKLVTIIKLMRSLGPNLDIISNVIRDSKKNIENELLKINNLYFTPIPSFGIFKLNLNDKSLIRKNLREDFCLSISREGLKVNEFINYSGIPEAYDFITDEWDLHMDIKAEGIKPFIQYEDNAEPLLYSSLRSFYSFNDILKTSLNYGLISGFIIDYGKRDYVIDVFTTEKEVRERLEYIPFIRYSISLDLESNNLFIIELLISDKDLLFILELLKEMRQYIDILFTLRKPYYFNGVI</sequence>
<proteinExistence type="predicted"/>
<accession>A0A2U9IBQ2</accession>
<organism evidence="1 2">
    <name type="scientific">Acidianus brierleyi</name>
    <dbReference type="NCBI Taxonomy" id="41673"/>
    <lineage>
        <taxon>Archaea</taxon>
        <taxon>Thermoproteota</taxon>
        <taxon>Thermoprotei</taxon>
        <taxon>Sulfolobales</taxon>
        <taxon>Sulfolobaceae</taxon>
        <taxon>Acidianus</taxon>
    </lineage>
</organism>
<reference evidence="1 2" key="1">
    <citation type="submission" date="2018-05" db="EMBL/GenBank/DDBJ databases">
        <title>Complete Genome Sequences of Extremely Thermoacidophilic, Metal-Mobilizing Type-Strain Members of the Archaeal Family Sulfolobaceae: Acidianus brierleyi DSM-1651T, Acidianus sulfidivorans DSM-18786T, Metallosphaera hakonensis DSM-7519T, and Metallosphaera prunae DSM-10039T.</title>
        <authorList>
            <person name="Counts J.A."/>
            <person name="Kelly R.M."/>
        </authorList>
    </citation>
    <scope>NUCLEOTIDE SEQUENCE [LARGE SCALE GENOMIC DNA]</scope>
    <source>
        <strain evidence="1 2">DSM 1651</strain>
    </source>
</reference>
<evidence type="ECO:0000313" key="2">
    <source>
        <dbReference type="Proteomes" id="UP000248044"/>
    </source>
</evidence>
<protein>
    <submittedName>
        <fullName evidence="1">Uncharacterized protein</fullName>
    </submittedName>
</protein>
<evidence type="ECO:0000313" key="1">
    <source>
        <dbReference type="EMBL" id="AWR93456.1"/>
    </source>
</evidence>
<gene>
    <name evidence="1" type="ORF">DFR85_01360</name>
</gene>
<dbReference type="OrthoDB" id="34621at2157"/>
<dbReference type="AlphaFoldDB" id="A0A2U9IBQ2"/>
<dbReference type="RefSeq" id="WP_110269340.1">
    <property type="nucleotide sequence ID" value="NZ_CP029289.2"/>
</dbReference>